<dbReference type="PANTHER" id="PTHR43160:SF3">
    <property type="entry name" value="ACONITATE HYDRATASE, MITOCHONDRIAL"/>
    <property type="match status" value="1"/>
</dbReference>
<dbReference type="EMBL" id="RBNI01012683">
    <property type="protein sequence ID" value="RUP42701.1"/>
    <property type="molecule type" value="Genomic_DNA"/>
</dbReference>
<dbReference type="GO" id="GO:0046872">
    <property type="term" value="F:metal ion binding"/>
    <property type="evidence" value="ECO:0007669"/>
    <property type="project" value="UniProtKB-KW"/>
</dbReference>
<keyword evidence="3" id="KW-0411">Iron-sulfur</keyword>
<feature type="domain" description="Aconitase/3-isopropylmalate dehydratase large subunit alpha/beta/alpha" evidence="4">
    <location>
        <begin position="5"/>
        <end position="66"/>
    </location>
</feature>
<gene>
    <name evidence="5" type="ORF">BC936DRAFT_138204</name>
</gene>
<evidence type="ECO:0000256" key="1">
    <source>
        <dbReference type="ARBA" id="ARBA00022723"/>
    </source>
</evidence>
<keyword evidence="1" id="KW-0479">Metal-binding</keyword>
<dbReference type="InterPro" id="IPR015931">
    <property type="entry name" value="Acnase/IPM_dHydase_lsu_aba_1/3"/>
</dbReference>
<evidence type="ECO:0000313" key="6">
    <source>
        <dbReference type="Proteomes" id="UP000268093"/>
    </source>
</evidence>
<proteinExistence type="predicted"/>
<dbReference type="GO" id="GO:0006099">
    <property type="term" value="P:tricarboxylic acid cycle"/>
    <property type="evidence" value="ECO:0007669"/>
    <property type="project" value="TreeGrafter"/>
</dbReference>
<dbReference type="GO" id="GO:0005829">
    <property type="term" value="C:cytosol"/>
    <property type="evidence" value="ECO:0007669"/>
    <property type="project" value="TreeGrafter"/>
</dbReference>
<accession>A0A433CVJ5</accession>
<evidence type="ECO:0000259" key="4">
    <source>
        <dbReference type="Pfam" id="PF00330"/>
    </source>
</evidence>
<evidence type="ECO:0000313" key="5">
    <source>
        <dbReference type="EMBL" id="RUP42701.1"/>
    </source>
</evidence>
<keyword evidence="6" id="KW-1185">Reference proteome</keyword>
<dbReference type="GO" id="GO:0003994">
    <property type="term" value="F:aconitate hydratase activity"/>
    <property type="evidence" value="ECO:0007669"/>
    <property type="project" value="TreeGrafter"/>
</dbReference>
<organism evidence="5 6">
    <name type="scientific">Jimgerdemannia flammicorona</name>
    <dbReference type="NCBI Taxonomy" id="994334"/>
    <lineage>
        <taxon>Eukaryota</taxon>
        <taxon>Fungi</taxon>
        <taxon>Fungi incertae sedis</taxon>
        <taxon>Mucoromycota</taxon>
        <taxon>Mucoromycotina</taxon>
        <taxon>Endogonomycetes</taxon>
        <taxon>Endogonales</taxon>
        <taxon>Endogonaceae</taxon>
        <taxon>Jimgerdemannia</taxon>
    </lineage>
</organism>
<dbReference type="InterPro" id="IPR018136">
    <property type="entry name" value="Aconitase_4Fe-4S_BS"/>
</dbReference>
<evidence type="ECO:0000256" key="2">
    <source>
        <dbReference type="ARBA" id="ARBA00023004"/>
    </source>
</evidence>
<dbReference type="InterPro" id="IPR001030">
    <property type="entry name" value="Acoase/IPM_deHydtase_lsu_aba"/>
</dbReference>
<dbReference type="GO" id="GO:0005739">
    <property type="term" value="C:mitochondrion"/>
    <property type="evidence" value="ECO:0007669"/>
    <property type="project" value="TreeGrafter"/>
</dbReference>
<dbReference type="PANTHER" id="PTHR43160">
    <property type="entry name" value="ACONITATE HYDRATASE B"/>
    <property type="match status" value="1"/>
</dbReference>
<dbReference type="SUPFAM" id="SSF53732">
    <property type="entry name" value="Aconitase iron-sulfur domain"/>
    <property type="match status" value="1"/>
</dbReference>
<dbReference type="GO" id="GO:0051539">
    <property type="term" value="F:4 iron, 4 sulfur cluster binding"/>
    <property type="evidence" value="ECO:0007669"/>
    <property type="project" value="TreeGrafter"/>
</dbReference>
<dbReference type="Proteomes" id="UP000268093">
    <property type="component" value="Unassembled WGS sequence"/>
</dbReference>
<dbReference type="InterPro" id="IPR036008">
    <property type="entry name" value="Aconitase_4Fe-4S_dom"/>
</dbReference>
<evidence type="ECO:0000256" key="3">
    <source>
        <dbReference type="ARBA" id="ARBA00023014"/>
    </source>
</evidence>
<feature type="non-terminal residue" evidence="5">
    <location>
        <position position="73"/>
    </location>
</feature>
<reference evidence="5 6" key="1">
    <citation type="journal article" date="2018" name="New Phytol.">
        <title>Phylogenomics of Endogonaceae and evolution of mycorrhizas within Mucoromycota.</title>
        <authorList>
            <person name="Chang Y."/>
            <person name="Desiro A."/>
            <person name="Na H."/>
            <person name="Sandor L."/>
            <person name="Lipzen A."/>
            <person name="Clum A."/>
            <person name="Barry K."/>
            <person name="Grigoriev I.V."/>
            <person name="Martin F.M."/>
            <person name="Stajich J.E."/>
            <person name="Smith M.E."/>
            <person name="Bonito G."/>
            <person name="Spatafora J.W."/>
        </authorList>
    </citation>
    <scope>NUCLEOTIDE SEQUENCE [LARGE SCALE GENOMIC DNA]</scope>
    <source>
        <strain evidence="5 6">GMNB39</strain>
    </source>
</reference>
<name>A0A433CVJ5_9FUNG</name>
<dbReference type="Pfam" id="PF00330">
    <property type="entry name" value="Aconitase"/>
    <property type="match status" value="1"/>
</dbReference>
<sequence>MYRSRAASIARQAVKAGITIKSKFLVTPGSEQIRATIARDGQAEAFENAGASVLANACGPCIGQVGVGFGPWI</sequence>
<protein>
    <submittedName>
        <fullName evidence="5">Aconitase family-domain-containing protein</fullName>
    </submittedName>
</protein>
<keyword evidence="2" id="KW-0408">Iron</keyword>
<comment type="caution">
    <text evidence="5">The sequence shown here is derived from an EMBL/GenBank/DDBJ whole genome shotgun (WGS) entry which is preliminary data.</text>
</comment>
<dbReference type="InterPro" id="IPR050926">
    <property type="entry name" value="Aconitase/IPM_isomerase"/>
</dbReference>
<dbReference type="AlphaFoldDB" id="A0A433CVJ5"/>
<dbReference type="Gene3D" id="3.30.499.10">
    <property type="entry name" value="Aconitase, domain 3"/>
    <property type="match status" value="1"/>
</dbReference>
<dbReference type="PROSITE" id="PS01244">
    <property type="entry name" value="ACONITASE_2"/>
    <property type="match status" value="1"/>
</dbReference>
<dbReference type="OrthoDB" id="2224430at2759"/>